<organism evidence="1 2">
    <name type="scientific">Pluteus cervinus</name>
    <dbReference type="NCBI Taxonomy" id="181527"/>
    <lineage>
        <taxon>Eukaryota</taxon>
        <taxon>Fungi</taxon>
        <taxon>Dikarya</taxon>
        <taxon>Basidiomycota</taxon>
        <taxon>Agaricomycotina</taxon>
        <taxon>Agaricomycetes</taxon>
        <taxon>Agaricomycetidae</taxon>
        <taxon>Agaricales</taxon>
        <taxon>Pluteineae</taxon>
        <taxon>Pluteaceae</taxon>
        <taxon>Pluteus</taxon>
    </lineage>
</organism>
<gene>
    <name evidence="1" type="ORF">BDN72DRAFT_832946</name>
</gene>
<accession>A0ACD3BB85</accession>
<evidence type="ECO:0000313" key="2">
    <source>
        <dbReference type="Proteomes" id="UP000308600"/>
    </source>
</evidence>
<name>A0ACD3BB85_9AGAR</name>
<proteinExistence type="predicted"/>
<sequence length="487" mass="54370">MSRLNYSKWDALELSDDSDIEGHPNVDKKSLIRWKQRDIHEKRDARKNRIAHLHAQIACNKVLFPRIVEISNALKNPSTSSPTAYVNSLVEKLEKNPSRDCPPGNNPDKIEQTYDGMMLSLLRQVIQISKDKVKTASVPESERDEKLGKLLTTAMAEHVAQLNETIKKDQKEVDTEEKEQNKKITSDDIHEGFSNSYVAPKADPAPIPLEGGKSKKKEKAVEYEVLNPGASSSAKGKAPQVADDDDEDDEGLPTITPTIEKFAQIGLYQYEESWKFIQAHRDVYVPGAADALLIAAFRAEQEGRKKLAKQCVHQSLLIQYCEKLGSDGPRVLFRKMIDGDPRAERVFVDDVEKTYQQIAARSKVLVEEAQRGREQIQLVPEDPNMALSFNVPDGPPPENLVLEGPGSENVDIEEVRKVLQARWDVFDGFPEDLQEALKTGSLDEVNKVLGDMDVPLAEAIVESLNTVGILSFAEGGIRDETGHDDEE</sequence>
<keyword evidence="2" id="KW-1185">Reference proteome</keyword>
<dbReference type="Proteomes" id="UP000308600">
    <property type="component" value="Unassembled WGS sequence"/>
</dbReference>
<evidence type="ECO:0000313" key="1">
    <source>
        <dbReference type="EMBL" id="TFK74837.1"/>
    </source>
</evidence>
<protein>
    <submittedName>
        <fullName evidence="1">Hsp90-like protein</fullName>
    </submittedName>
</protein>
<dbReference type="EMBL" id="ML208266">
    <property type="protein sequence ID" value="TFK74837.1"/>
    <property type="molecule type" value="Genomic_DNA"/>
</dbReference>
<reference evidence="1 2" key="1">
    <citation type="journal article" date="2019" name="Nat. Ecol. Evol.">
        <title>Megaphylogeny resolves global patterns of mushroom evolution.</title>
        <authorList>
            <person name="Varga T."/>
            <person name="Krizsan K."/>
            <person name="Foldi C."/>
            <person name="Dima B."/>
            <person name="Sanchez-Garcia M."/>
            <person name="Sanchez-Ramirez S."/>
            <person name="Szollosi G.J."/>
            <person name="Szarkandi J.G."/>
            <person name="Papp V."/>
            <person name="Albert L."/>
            <person name="Andreopoulos W."/>
            <person name="Angelini C."/>
            <person name="Antonin V."/>
            <person name="Barry K.W."/>
            <person name="Bougher N.L."/>
            <person name="Buchanan P."/>
            <person name="Buyck B."/>
            <person name="Bense V."/>
            <person name="Catcheside P."/>
            <person name="Chovatia M."/>
            <person name="Cooper J."/>
            <person name="Damon W."/>
            <person name="Desjardin D."/>
            <person name="Finy P."/>
            <person name="Geml J."/>
            <person name="Haridas S."/>
            <person name="Hughes K."/>
            <person name="Justo A."/>
            <person name="Karasinski D."/>
            <person name="Kautmanova I."/>
            <person name="Kiss B."/>
            <person name="Kocsube S."/>
            <person name="Kotiranta H."/>
            <person name="LaButti K.M."/>
            <person name="Lechner B.E."/>
            <person name="Liimatainen K."/>
            <person name="Lipzen A."/>
            <person name="Lukacs Z."/>
            <person name="Mihaltcheva S."/>
            <person name="Morgado L.N."/>
            <person name="Niskanen T."/>
            <person name="Noordeloos M.E."/>
            <person name="Ohm R.A."/>
            <person name="Ortiz-Santana B."/>
            <person name="Ovrebo C."/>
            <person name="Racz N."/>
            <person name="Riley R."/>
            <person name="Savchenko A."/>
            <person name="Shiryaev A."/>
            <person name="Soop K."/>
            <person name="Spirin V."/>
            <person name="Szebenyi C."/>
            <person name="Tomsovsky M."/>
            <person name="Tulloss R.E."/>
            <person name="Uehling J."/>
            <person name="Grigoriev I.V."/>
            <person name="Vagvolgyi C."/>
            <person name="Papp T."/>
            <person name="Martin F.M."/>
            <person name="Miettinen O."/>
            <person name="Hibbett D.S."/>
            <person name="Nagy L.G."/>
        </authorList>
    </citation>
    <scope>NUCLEOTIDE SEQUENCE [LARGE SCALE GENOMIC DNA]</scope>
    <source>
        <strain evidence="1 2">NL-1719</strain>
    </source>
</reference>